<feature type="transmembrane region" description="Helical" evidence="8">
    <location>
        <begin position="36"/>
        <end position="54"/>
    </location>
</feature>
<sequence>MLKLFSRYVSVGVLNTAIHWLSFGALFSLMGMNQAISNLLAFCVAVTFSFFVNAKWTFKSKATTGRYVAFVIFMGAMAALTGYISDLLHAPALITLIAFSGFSLVAGFIYSKFIIFRDTK</sequence>
<evidence type="ECO:0000256" key="3">
    <source>
        <dbReference type="ARBA" id="ARBA00022692"/>
    </source>
</evidence>
<comment type="similarity">
    <text evidence="7">Belongs to the gtrA family.</text>
</comment>
<dbReference type="PANTHER" id="PTHR38459">
    <property type="entry name" value="PROPHAGE BACTOPRENOL-LINKED GLUCOSE TRANSLOCASE HOMOLOG"/>
    <property type="match status" value="1"/>
</dbReference>
<dbReference type="InterPro" id="IPR051401">
    <property type="entry name" value="GtrA_CellWall_Glycosyl"/>
</dbReference>
<dbReference type="Proteomes" id="UP001302613">
    <property type="component" value="Chromosome"/>
</dbReference>
<comment type="function">
    <text evidence="6 7">Involved in O antigen modification. Involved in the translocation of bactoprenol-linked glucose across the cytoplasmic membrane.</text>
</comment>
<feature type="transmembrane region" description="Helical" evidence="8">
    <location>
        <begin position="12"/>
        <end position="30"/>
    </location>
</feature>
<proteinExistence type="inferred from homology"/>
<comment type="subcellular location">
    <subcellularLocation>
        <location evidence="1">Membrane</location>
        <topology evidence="1">Multi-pass membrane protein</topology>
    </subcellularLocation>
</comment>
<evidence type="ECO:0000256" key="2">
    <source>
        <dbReference type="ARBA" id="ARBA00022448"/>
    </source>
</evidence>
<keyword evidence="3 8" id="KW-0812">Transmembrane</keyword>
<feature type="transmembrane region" description="Helical" evidence="8">
    <location>
        <begin position="90"/>
        <end position="110"/>
    </location>
</feature>
<dbReference type="RefSeq" id="WP_234102821.1">
    <property type="nucleotide sequence ID" value="NZ_CP136601.1"/>
</dbReference>
<reference evidence="10 11" key="1">
    <citation type="submission" date="2023-10" db="EMBL/GenBank/DDBJ databases">
        <title>SFO-1, KPC-2, NDM-1 were first reported in Portuguese citrobacter collected clinically.</title>
        <authorList>
            <person name="Guo K."/>
        </authorList>
    </citation>
    <scope>NUCLEOTIDE SEQUENCE [LARGE SCALE GENOMIC DNA]</scope>
    <source>
        <strain evidence="10 11">L2724hy</strain>
    </source>
</reference>
<evidence type="ECO:0000313" key="10">
    <source>
        <dbReference type="EMBL" id="WOH45930.1"/>
    </source>
</evidence>
<evidence type="ECO:0000313" key="11">
    <source>
        <dbReference type="Proteomes" id="UP001302613"/>
    </source>
</evidence>
<evidence type="ECO:0000256" key="7">
    <source>
        <dbReference type="PIRNR" id="PIRNR006298"/>
    </source>
</evidence>
<dbReference type="Pfam" id="PF04138">
    <property type="entry name" value="GtrA_DPMS_TM"/>
    <property type="match status" value="1"/>
</dbReference>
<evidence type="ECO:0000256" key="4">
    <source>
        <dbReference type="ARBA" id="ARBA00022989"/>
    </source>
</evidence>
<feature type="domain" description="GtrA/DPMS transmembrane" evidence="9">
    <location>
        <begin position="7"/>
        <end position="116"/>
    </location>
</feature>
<dbReference type="EMBL" id="CP136601">
    <property type="protein sequence ID" value="WOH45930.1"/>
    <property type="molecule type" value="Genomic_DNA"/>
</dbReference>
<dbReference type="PANTHER" id="PTHR38459:SF1">
    <property type="entry name" value="PROPHAGE BACTOPRENOL-LINKED GLUCOSE TRANSLOCASE HOMOLOG"/>
    <property type="match status" value="1"/>
</dbReference>
<organism evidence="10 11">
    <name type="scientific">Citrobacter portucalensis</name>
    <dbReference type="NCBI Taxonomy" id="1639133"/>
    <lineage>
        <taxon>Bacteria</taxon>
        <taxon>Pseudomonadati</taxon>
        <taxon>Pseudomonadota</taxon>
        <taxon>Gammaproteobacteria</taxon>
        <taxon>Enterobacterales</taxon>
        <taxon>Enterobacteriaceae</taxon>
        <taxon>Citrobacter</taxon>
        <taxon>Citrobacter freundii complex</taxon>
    </lineage>
</organism>
<evidence type="ECO:0000256" key="1">
    <source>
        <dbReference type="ARBA" id="ARBA00004141"/>
    </source>
</evidence>
<keyword evidence="4 8" id="KW-1133">Transmembrane helix</keyword>
<dbReference type="PIRSF" id="PIRSF006298">
    <property type="entry name" value="GtrA_prd"/>
    <property type="match status" value="1"/>
</dbReference>
<keyword evidence="5 8" id="KW-0472">Membrane</keyword>
<evidence type="ECO:0000256" key="5">
    <source>
        <dbReference type="ARBA" id="ARBA00023136"/>
    </source>
</evidence>
<evidence type="ECO:0000256" key="8">
    <source>
        <dbReference type="SAM" id="Phobius"/>
    </source>
</evidence>
<accession>A0ABZ0H6K0</accession>
<keyword evidence="2 7" id="KW-0813">Transport</keyword>
<name>A0ABZ0H6K0_9ENTR</name>
<dbReference type="InterPro" id="IPR016480">
    <property type="entry name" value="Glc_translocase_bactprenl-link"/>
</dbReference>
<keyword evidence="11" id="KW-1185">Reference proteome</keyword>
<evidence type="ECO:0000259" key="9">
    <source>
        <dbReference type="Pfam" id="PF04138"/>
    </source>
</evidence>
<gene>
    <name evidence="10" type="ORF">RY846_09505</name>
</gene>
<dbReference type="InterPro" id="IPR007267">
    <property type="entry name" value="GtrA_DPMS_TM"/>
</dbReference>
<protein>
    <recommendedName>
        <fullName evidence="7">Bactoprenol-linked glucose translocase</fullName>
    </recommendedName>
</protein>
<feature type="transmembrane region" description="Helical" evidence="8">
    <location>
        <begin position="66"/>
        <end position="84"/>
    </location>
</feature>
<evidence type="ECO:0000256" key="6">
    <source>
        <dbReference type="ARBA" id="ARBA00025595"/>
    </source>
</evidence>